<feature type="compositionally biased region" description="Low complexity" evidence="1">
    <location>
        <begin position="51"/>
        <end position="64"/>
    </location>
</feature>
<evidence type="ECO:0000313" key="2">
    <source>
        <dbReference type="EMBL" id="AFK45083.1"/>
    </source>
</evidence>
<sequence>MQNPAAAPQGQYIMMGNSSSQQFLESSGGIISPYGYGSIPPLPPGPPLPMENPMMPLTNQTLQIPPQPQQQAHVTQHPPITMTQQAPAAPSFLPIQPPGNVYYGNHVPF</sequence>
<accession>I3SXU1</accession>
<proteinExistence type="evidence at transcript level"/>
<evidence type="ECO:0000256" key="1">
    <source>
        <dbReference type="SAM" id="MobiDB-lite"/>
    </source>
</evidence>
<reference evidence="2" key="1">
    <citation type="submission" date="2012-05" db="EMBL/GenBank/DDBJ databases">
        <authorList>
            <person name="Krishnakumar V."/>
            <person name="Cheung F."/>
            <person name="Xiao Y."/>
            <person name="Chan A."/>
            <person name="Moskal W.A."/>
            <person name="Town C.D."/>
        </authorList>
    </citation>
    <scope>NUCLEOTIDE SEQUENCE</scope>
</reference>
<dbReference type="EMBL" id="BT145289">
    <property type="protein sequence ID" value="AFK45083.1"/>
    <property type="molecule type" value="mRNA"/>
</dbReference>
<feature type="region of interest" description="Disordered" evidence="1">
    <location>
        <begin position="42"/>
        <end position="76"/>
    </location>
</feature>
<protein>
    <submittedName>
        <fullName evidence="2">Uncharacterized protein</fullName>
    </submittedName>
</protein>
<dbReference type="AlphaFoldDB" id="I3SXU1"/>
<name>I3SXU1_LOTJA</name>
<dbReference type="OMA" id="MENPMMP"/>
<organism evidence="2">
    <name type="scientific">Lotus japonicus</name>
    <name type="common">Lotus corniculatus var. japonicus</name>
    <dbReference type="NCBI Taxonomy" id="34305"/>
    <lineage>
        <taxon>Eukaryota</taxon>
        <taxon>Viridiplantae</taxon>
        <taxon>Streptophyta</taxon>
        <taxon>Embryophyta</taxon>
        <taxon>Tracheophyta</taxon>
        <taxon>Spermatophyta</taxon>
        <taxon>Magnoliopsida</taxon>
        <taxon>eudicotyledons</taxon>
        <taxon>Gunneridae</taxon>
        <taxon>Pentapetalae</taxon>
        <taxon>rosids</taxon>
        <taxon>fabids</taxon>
        <taxon>Fabales</taxon>
        <taxon>Fabaceae</taxon>
        <taxon>Papilionoideae</taxon>
        <taxon>50 kb inversion clade</taxon>
        <taxon>NPAAA clade</taxon>
        <taxon>Hologalegina</taxon>
        <taxon>robinioid clade</taxon>
        <taxon>Loteae</taxon>
        <taxon>Lotus</taxon>
    </lineage>
</organism>